<proteinExistence type="predicted"/>
<feature type="compositionally biased region" description="Polar residues" evidence="1">
    <location>
        <begin position="1"/>
        <end position="18"/>
    </location>
</feature>
<dbReference type="PANTHER" id="PTHR34958">
    <property type="entry name" value="CONDITIONAL LOSS-OF-GROWTH 1"/>
    <property type="match status" value="1"/>
</dbReference>
<accession>A0A398AVA8</accession>
<feature type="region of interest" description="Disordered" evidence="1">
    <location>
        <begin position="1"/>
        <end position="43"/>
    </location>
</feature>
<evidence type="ECO:0000256" key="1">
    <source>
        <dbReference type="SAM" id="MobiDB-lite"/>
    </source>
</evidence>
<reference evidence="2 3" key="1">
    <citation type="submission" date="2018-06" db="EMBL/GenBank/DDBJ databases">
        <title>WGS assembly of Brassica rapa FPsc.</title>
        <authorList>
            <person name="Bowman J."/>
            <person name="Kohchi T."/>
            <person name="Yamato K."/>
            <person name="Jenkins J."/>
            <person name="Shu S."/>
            <person name="Ishizaki K."/>
            <person name="Yamaoka S."/>
            <person name="Nishihama R."/>
            <person name="Nakamura Y."/>
            <person name="Berger F."/>
            <person name="Adam C."/>
            <person name="Aki S."/>
            <person name="Althoff F."/>
            <person name="Araki T."/>
            <person name="Arteaga-Vazquez M."/>
            <person name="Balasubrmanian S."/>
            <person name="Bauer D."/>
            <person name="Boehm C."/>
            <person name="Briginshaw L."/>
            <person name="Caballero-Perez J."/>
            <person name="Catarino B."/>
            <person name="Chen F."/>
            <person name="Chiyoda S."/>
            <person name="Chovatia M."/>
            <person name="Davies K."/>
            <person name="Delmans M."/>
            <person name="Demura T."/>
            <person name="Dierschke T."/>
            <person name="Dolan L."/>
            <person name="Dorantes-Acosta A."/>
            <person name="Eklund D."/>
            <person name="Florent S."/>
            <person name="Flores-Sandoval E."/>
            <person name="Fujiyama A."/>
            <person name="Fukuzawa H."/>
            <person name="Galik B."/>
            <person name="Grimanelli D."/>
            <person name="Grimwood J."/>
            <person name="Grossniklaus U."/>
            <person name="Hamada T."/>
            <person name="Haseloff J."/>
            <person name="Hetherington A."/>
            <person name="Higo A."/>
            <person name="Hirakawa Y."/>
            <person name="Hundley H."/>
            <person name="Ikeda Y."/>
            <person name="Inoue K."/>
            <person name="Inoue S."/>
            <person name="Ishida S."/>
            <person name="Jia Q."/>
            <person name="Kakita M."/>
            <person name="Kanazawa T."/>
            <person name="Kawai Y."/>
            <person name="Kawashima T."/>
            <person name="Kennedy M."/>
            <person name="Kinose K."/>
            <person name="Kinoshita T."/>
            <person name="Kohara Y."/>
            <person name="Koide E."/>
            <person name="Komatsu K."/>
            <person name="Kopischke S."/>
            <person name="Kubo M."/>
            <person name="Kyozuka J."/>
            <person name="Lagercrantz U."/>
            <person name="Lin S."/>
            <person name="Lindquist E."/>
            <person name="Lipzen A."/>
            <person name="Lu C."/>
            <person name="Luna E."/>
            <person name="Martienssen R."/>
            <person name="Minamino N."/>
            <person name="Mizutani M."/>
            <person name="Mizutani M."/>
            <person name="Mochizuki N."/>
            <person name="Monte I."/>
            <person name="Mosher R."/>
            <person name="Nagasaki H."/>
            <person name="Nakagami H."/>
            <person name="Naramoto S."/>
            <person name="Nishitani K."/>
            <person name="Ohtani M."/>
            <person name="Okamoto T."/>
            <person name="Okumura M."/>
            <person name="Phillips J."/>
            <person name="Pollak B."/>
            <person name="Reinders A."/>
            <person name="Roevekamp M."/>
            <person name="Sano R."/>
            <person name="Sawa S."/>
            <person name="Schmid M."/>
            <person name="Shirakawa M."/>
            <person name="Solano R."/>
            <person name="Spunde A."/>
            <person name="Suetsugu N."/>
            <person name="Sugano S."/>
            <person name="Sugiyama A."/>
            <person name="Sun R."/>
            <person name="Suzuki Y."/>
            <person name="Takenaka M."/>
            <person name="Takezawa D."/>
            <person name="Tomogane H."/>
            <person name="Tsuzuki M."/>
            <person name="Ueda T."/>
            <person name="Umeda M."/>
            <person name="Ward J."/>
            <person name="Watanabe Y."/>
            <person name="Yazaki K."/>
            <person name="Yokoyama R."/>
            <person name="Yoshitake Y."/>
            <person name="Yotsui I."/>
            <person name="Zachgo S."/>
            <person name="Schmutz J."/>
        </authorList>
    </citation>
    <scope>NUCLEOTIDE SEQUENCE [LARGE SCALE GENOMIC DNA]</scope>
    <source>
        <strain evidence="3">cv. B-3</strain>
    </source>
</reference>
<gene>
    <name evidence="2" type="ORF">BRARA_A03329</name>
</gene>
<dbReference type="AlphaFoldDB" id="A0A398AVA8"/>
<dbReference type="Proteomes" id="UP000264353">
    <property type="component" value="Chromosome A1"/>
</dbReference>
<evidence type="ECO:0000313" key="3">
    <source>
        <dbReference type="Proteomes" id="UP000264353"/>
    </source>
</evidence>
<evidence type="ECO:0000313" key="2">
    <source>
        <dbReference type="EMBL" id="RID80688.1"/>
    </source>
</evidence>
<feature type="compositionally biased region" description="Low complexity" evidence="1">
    <location>
        <begin position="26"/>
        <end position="36"/>
    </location>
</feature>
<dbReference type="EMBL" id="CM010628">
    <property type="protein sequence ID" value="RID80688.1"/>
    <property type="molecule type" value="Genomic_DNA"/>
</dbReference>
<name>A0A398AVA8_BRACM</name>
<organism evidence="2 3">
    <name type="scientific">Brassica campestris</name>
    <name type="common">Field mustard</name>
    <dbReference type="NCBI Taxonomy" id="3711"/>
    <lineage>
        <taxon>Eukaryota</taxon>
        <taxon>Viridiplantae</taxon>
        <taxon>Streptophyta</taxon>
        <taxon>Embryophyta</taxon>
        <taxon>Tracheophyta</taxon>
        <taxon>Spermatophyta</taxon>
        <taxon>Magnoliopsida</taxon>
        <taxon>eudicotyledons</taxon>
        <taxon>Gunneridae</taxon>
        <taxon>Pentapetalae</taxon>
        <taxon>rosids</taxon>
        <taxon>malvids</taxon>
        <taxon>Brassicales</taxon>
        <taxon>Brassicaceae</taxon>
        <taxon>Brassiceae</taxon>
        <taxon>Brassica</taxon>
    </lineage>
</organism>
<sequence length="617" mass="67946">MSSSFTPGQNHSPGSSRLLQLGVAGSASRLRSSSSKKPPEPLRRAVADCLSSSHPPATSHHGAIPSIAPSEALRNLRDYLSATGTTDLAYNMLLEHTIAERDRSPAVVTRCVALLKRYLLRYKPGEETLLQVDKFCVNLIAECDASLKQKSLPVLSAPAGASPLPVSSFASAALVKSLHYVRSLVALHIPRRSFQPAAFAGATLASRQLLPSLSSLLSKSFNSQLSPANAVESPQKKDAANLSVSNLSNIEEFNAMEDTEYISSDLLNWRWVGELQFSSASSESERLVNLQDMNNCNLLEVGAAGLLVGDMEAKMKGQHWKYFGTAEMPYLEQLLQPASVTMITNSASARSHLRAITASKRTRTGPQQIWDDSTVSTFRPRARPLFQYRHYSEQQPLRLNPAEVGEVIAAVCSEASSTPSNPMTVSPQLNSKTGKPSMDVAVSVLIKLVIDMYEVVHSKLICIMTNMFYRSPELDGSAKATSRASNFLVEQVDLIGGVEFIFYKYSLATTREERRNLYSVLFDYVLHQINEACSVAGLSEYTDDEIQPLAVRLALADAPEAFYISFGLFQRMMTEEPENYQNMLQKLVFKAQQSNNEKLLENPYLQMCGILQLSNEL</sequence>
<protein>
    <submittedName>
        <fullName evidence="2">Uncharacterized protein</fullName>
    </submittedName>
</protein>
<dbReference type="PANTHER" id="PTHR34958:SF1">
    <property type="entry name" value="ARMADILLO-LIKE HELICAL DOMAIN-CONTAINING PROTEIN"/>
    <property type="match status" value="1"/>
</dbReference>